<dbReference type="InterPro" id="IPR014710">
    <property type="entry name" value="RmlC-like_jellyroll"/>
</dbReference>
<keyword evidence="6" id="KW-1185">Reference proteome</keyword>
<sequence>MLFLSEKLNDPRIPGKILFNEDENAHLPPHWHSNVEICFFLQGGFCARIDGQCYTVQNQDLILVNSGQLHHVGENSVGERRGISLVADMDFWHDFCPELDSLEFSLSICPERVPELKQLMTALYDASCTYYCVKESHRDSGAASRELLQIHGLICMVYYTLTKYFSRPQKTASHRLAVQKSSLQDVIQYINTHYTEPLMLKDIADQYNFSCEHLSRLFRKKLGLTFKEYLYSIRLTHACRLLTHTEKSILDISLEAGFPDMRAFSQQFNRVYHTTPKEYRRRFRHT</sequence>
<dbReference type="SMART" id="SM00342">
    <property type="entry name" value="HTH_ARAC"/>
    <property type="match status" value="1"/>
</dbReference>
<accession>A0A810Q3S4</accession>
<dbReference type="SUPFAM" id="SSF46689">
    <property type="entry name" value="Homeodomain-like"/>
    <property type="match status" value="2"/>
</dbReference>
<dbReference type="InterPro" id="IPR018060">
    <property type="entry name" value="HTH_AraC"/>
</dbReference>
<dbReference type="AlphaFoldDB" id="A0A810Q3S4"/>
<evidence type="ECO:0000256" key="3">
    <source>
        <dbReference type="ARBA" id="ARBA00023163"/>
    </source>
</evidence>
<dbReference type="SUPFAM" id="SSF51215">
    <property type="entry name" value="Regulatory protein AraC"/>
    <property type="match status" value="1"/>
</dbReference>
<dbReference type="EMBL" id="AP023418">
    <property type="protein sequence ID" value="BCK82634.1"/>
    <property type="molecule type" value="Genomic_DNA"/>
</dbReference>
<dbReference type="InterPro" id="IPR003313">
    <property type="entry name" value="AraC-bd"/>
</dbReference>
<feature type="domain" description="HTH araC/xylS-type" evidence="4">
    <location>
        <begin position="184"/>
        <end position="282"/>
    </location>
</feature>
<organism evidence="5 6">
    <name type="scientific">Vescimonas coprocola</name>
    <dbReference type="NCBI Taxonomy" id="2714355"/>
    <lineage>
        <taxon>Bacteria</taxon>
        <taxon>Bacillati</taxon>
        <taxon>Bacillota</taxon>
        <taxon>Clostridia</taxon>
        <taxon>Eubacteriales</taxon>
        <taxon>Oscillospiraceae</taxon>
        <taxon>Vescimonas</taxon>
    </lineage>
</organism>
<name>A0A810Q3S4_9FIRM</name>
<evidence type="ECO:0000256" key="2">
    <source>
        <dbReference type="ARBA" id="ARBA00023125"/>
    </source>
</evidence>
<dbReference type="GO" id="GO:0043565">
    <property type="term" value="F:sequence-specific DNA binding"/>
    <property type="evidence" value="ECO:0007669"/>
    <property type="project" value="InterPro"/>
</dbReference>
<dbReference type="PROSITE" id="PS01124">
    <property type="entry name" value="HTH_ARAC_FAMILY_2"/>
    <property type="match status" value="1"/>
</dbReference>
<dbReference type="KEGG" id="vcop:MM50RIKEN_23970"/>
<evidence type="ECO:0000256" key="1">
    <source>
        <dbReference type="ARBA" id="ARBA00023015"/>
    </source>
</evidence>
<dbReference type="InterPro" id="IPR009057">
    <property type="entry name" value="Homeodomain-like_sf"/>
</dbReference>
<dbReference type="InterPro" id="IPR037923">
    <property type="entry name" value="HTH-like"/>
</dbReference>
<dbReference type="GO" id="GO:0003700">
    <property type="term" value="F:DNA-binding transcription factor activity"/>
    <property type="evidence" value="ECO:0007669"/>
    <property type="project" value="InterPro"/>
</dbReference>
<dbReference type="Gene3D" id="2.60.120.10">
    <property type="entry name" value="Jelly Rolls"/>
    <property type="match status" value="1"/>
</dbReference>
<proteinExistence type="predicted"/>
<protein>
    <submittedName>
        <fullName evidence="5">AraC family transcriptional regulator</fullName>
    </submittedName>
</protein>
<dbReference type="RefSeq" id="WP_213541186.1">
    <property type="nucleotide sequence ID" value="NZ_AP023418.1"/>
</dbReference>
<dbReference type="PANTHER" id="PTHR43280">
    <property type="entry name" value="ARAC-FAMILY TRANSCRIPTIONAL REGULATOR"/>
    <property type="match status" value="1"/>
</dbReference>
<keyword evidence="2" id="KW-0238">DNA-binding</keyword>
<reference evidence="5" key="1">
    <citation type="submission" date="2020-09" db="EMBL/GenBank/DDBJ databases">
        <title>New species isolated from human feces.</title>
        <authorList>
            <person name="Kitahara M."/>
            <person name="Shigeno Y."/>
            <person name="Shime M."/>
            <person name="Matsumoto Y."/>
            <person name="Nakamura S."/>
            <person name="Motooka D."/>
            <person name="Fukuoka S."/>
            <person name="Nishikawa H."/>
            <person name="Benno Y."/>
        </authorList>
    </citation>
    <scope>NUCLEOTIDE SEQUENCE</scope>
    <source>
        <strain evidence="5">MM50</strain>
    </source>
</reference>
<evidence type="ECO:0000313" key="6">
    <source>
        <dbReference type="Proteomes" id="UP000681035"/>
    </source>
</evidence>
<dbReference type="Pfam" id="PF12833">
    <property type="entry name" value="HTH_18"/>
    <property type="match status" value="1"/>
</dbReference>
<evidence type="ECO:0000313" key="5">
    <source>
        <dbReference type="EMBL" id="BCK82634.1"/>
    </source>
</evidence>
<gene>
    <name evidence="5" type="ORF">MM50RIKEN_23970</name>
</gene>
<dbReference type="PANTHER" id="PTHR43280:SF2">
    <property type="entry name" value="HTH-TYPE TRANSCRIPTIONAL REGULATOR EXSA"/>
    <property type="match status" value="1"/>
</dbReference>
<dbReference type="Gene3D" id="1.10.10.60">
    <property type="entry name" value="Homeodomain-like"/>
    <property type="match status" value="2"/>
</dbReference>
<dbReference type="Proteomes" id="UP000681035">
    <property type="component" value="Chromosome"/>
</dbReference>
<keyword evidence="1" id="KW-0805">Transcription regulation</keyword>
<dbReference type="CDD" id="cd02208">
    <property type="entry name" value="cupin_RmlC-like"/>
    <property type="match status" value="1"/>
</dbReference>
<dbReference type="Pfam" id="PF02311">
    <property type="entry name" value="AraC_binding"/>
    <property type="match status" value="1"/>
</dbReference>
<keyword evidence="3" id="KW-0804">Transcription</keyword>
<evidence type="ECO:0000259" key="4">
    <source>
        <dbReference type="PROSITE" id="PS01124"/>
    </source>
</evidence>